<dbReference type="InterPro" id="IPR011050">
    <property type="entry name" value="Pectin_lyase_fold/virulence"/>
</dbReference>
<dbReference type="Proteomes" id="UP000324897">
    <property type="component" value="Unassembled WGS sequence"/>
</dbReference>
<dbReference type="AlphaFoldDB" id="A0A5J9T6S4"/>
<dbReference type="PANTHER" id="PTHR31683">
    <property type="entry name" value="PECTATE LYASE 18-RELATED"/>
    <property type="match status" value="1"/>
</dbReference>
<dbReference type="InterPro" id="IPR012334">
    <property type="entry name" value="Pectin_lyas_fold"/>
</dbReference>
<sequence length="146" mass="16325">MGSLVPRLVLSLSINNSTSRRNLGYLTAGTGNPIDDCWRWDPDWHNHRQRLADCGIGFGRNAIGGRDGKIYVVTDPSDDDAVNPRKGTLRWAVIQEEPLWIIFKRDMGREQLGDRASQGVARPIASCNGSSHAFWTWSYISVNGNR</sequence>
<reference evidence="2 3" key="1">
    <citation type="journal article" date="2019" name="Sci. Rep.">
        <title>A high-quality genome of Eragrostis curvula grass provides insights into Poaceae evolution and supports new strategies to enhance forage quality.</title>
        <authorList>
            <person name="Carballo J."/>
            <person name="Santos B.A.C.M."/>
            <person name="Zappacosta D."/>
            <person name="Garbus I."/>
            <person name="Selva J.P."/>
            <person name="Gallo C.A."/>
            <person name="Diaz A."/>
            <person name="Albertini E."/>
            <person name="Caccamo M."/>
            <person name="Echenique V."/>
        </authorList>
    </citation>
    <scope>NUCLEOTIDE SEQUENCE [LARGE SCALE GENOMIC DNA]</scope>
    <source>
        <strain evidence="3">cv. Victoria</strain>
        <tissue evidence="2">Leaf</tissue>
    </source>
</reference>
<gene>
    <name evidence="2" type="ORF">EJB05_47082</name>
</gene>
<dbReference type="PRINTS" id="PR00807">
    <property type="entry name" value="AMBALLERGEN"/>
</dbReference>
<name>A0A5J9T6S4_9POAL</name>
<dbReference type="InterPro" id="IPR018082">
    <property type="entry name" value="AmbAllergen"/>
</dbReference>
<evidence type="ECO:0000313" key="3">
    <source>
        <dbReference type="Proteomes" id="UP000324897"/>
    </source>
</evidence>
<dbReference type="Gene3D" id="2.160.20.10">
    <property type="entry name" value="Single-stranded right-handed beta-helix, Pectin lyase-like"/>
    <property type="match status" value="1"/>
</dbReference>
<dbReference type="EMBL" id="RWGY01000045">
    <property type="protein sequence ID" value="TVU07043.1"/>
    <property type="molecule type" value="Genomic_DNA"/>
</dbReference>
<dbReference type="InterPro" id="IPR045032">
    <property type="entry name" value="PEL"/>
</dbReference>
<protein>
    <submittedName>
        <fullName evidence="2">Uncharacterized protein</fullName>
    </submittedName>
</protein>
<keyword evidence="3" id="KW-1185">Reference proteome</keyword>
<dbReference type="SUPFAM" id="SSF51126">
    <property type="entry name" value="Pectin lyase-like"/>
    <property type="match status" value="1"/>
</dbReference>
<dbReference type="PANTHER" id="PTHR31683:SF120">
    <property type="entry name" value="PECTATE LYASE 20-RELATED"/>
    <property type="match status" value="1"/>
</dbReference>
<dbReference type="OrthoDB" id="1637350at2759"/>
<keyword evidence="1" id="KW-0732">Signal</keyword>
<feature type="non-terminal residue" evidence="2">
    <location>
        <position position="1"/>
    </location>
</feature>
<accession>A0A5J9T6S4</accession>
<evidence type="ECO:0000256" key="1">
    <source>
        <dbReference type="ARBA" id="ARBA00022729"/>
    </source>
</evidence>
<dbReference type="Gramene" id="TVU07043">
    <property type="protein sequence ID" value="TVU07043"/>
    <property type="gene ID" value="EJB05_47082"/>
</dbReference>
<evidence type="ECO:0000313" key="2">
    <source>
        <dbReference type="EMBL" id="TVU07043.1"/>
    </source>
</evidence>
<dbReference type="GO" id="GO:0030570">
    <property type="term" value="F:pectate lyase activity"/>
    <property type="evidence" value="ECO:0007669"/>
    <property type="project" value="InterPro"/>
</dbReference>
<proteinExistence type="predicted"/>
<comment type="caution">
    <text evidence="2">The sequence shown here is derived from an EMBL/GenBank/DDBJ whole genome shotgun (WGS) entry which is preliminary data.</text>
</comment>
<organism evidence="2 3">
    <name type="scientific">Eragrostis curvula</name>
    <name type="common">weeping love grass</name>
    <dbReference type="NCBI Taxonomy" id="38414"/>
    <lineage>
        <taxon>Eukaryota</taxon>
        <taxon>Viridiplantae</taxon>
        <taxon>Streptophyta</taxon>
        <taxon>Embryophyta</taxon>
        <taxon>Tracheophyta</taxon>
        <taxon>Spermatophyta</taxon>
        <taxon>Magnoliopsida</taxon>
        <taxon>Liliopsida</taxon>
        <taxon>Poales</taxon>
        <taxon>Poaceae</taxon>
        <taxon>PACMAD clade</taxon>
        <taxon>Chloridoideae</taxon>
        <taxon>Eragrostideae</taxon>
        <taxon>Eragrostidinae</taxon>
        <taxon>Eragrostis</taxon>
    </lineage>
</organism>